<dbReference type="Gene3D" id="3.30.1330.40">
    <property type="entry name" value="RutC-like"/>
    <property type="match status" value="1"/>
</dbReference>
<keyword evidence="3" id="KW-1185">Reference proteome</keyword>
<dbReference type="EMBL" id="VHLG01000007">
    <property type="protein sequence ID" value="TPW30071.1"/>
    <property type="molecule type" value="Genomic_DNA"/>
</dbReference>
<dbReference type="GO" id="GO:0019239">
    <property type="term" value="F:deaminase activity"/>
    <property type="evidence" value="ECO:0007669"/>
    <property type="project" value="TreeGrafter"/>
</dbReference>
<comment type="similarity">
    <text evidence="1">Belongs to the RutC family.</text>
</comment>
<name>A0A506UAC9_9HYPH</name>
<evidence type="ECO:0000313" key="3">
    <source>
        <dbReference type="Proteomes" id="UP000318801"/>
    </source>
</evidence>
<proteinExistence type="inferred from homology"/>
<dbReference type="Pfam" id="PF01042">
    <property type="entry name" value="Ribonuc_L-PSP"/>
    <property type="match status" value="1"/>
</dbReference>
<dbReference type="RefSeq" id="WP_141149280.1">
    <property type="nucleotide sequence ID" value="NZ_VHLG01000007.1"/>
</dbReference>
<evidence type="ECO:0000256" key="1">
    <source>
        <dbReference type="ARBA" id="ARBA00010552"/>
    </source>
</evidence>
<dbReference type="Proteomes" id="UP000318801">
    <property type="component" value="Unassembled WGS sequence"/>
</dbReference>
<dbReference type="AlphaFoldDB" id="A0A506UAC9"/>
<dbReference type="SUPFAM" id="SSF55298">
    <property type="entry name" value="YjgF-like"/>
    <property type="match status" value="1"/>
</dbReference>
<dbReference type="GO" id="GO:0005829">
    <property type="term" value="C:cytosol"/>
    <property type="evidence" value="ECO:0007669"/>
    <property type="project" value="TreeGrafter"/>
</dbReference>
<comment type="caution">
    <text evidence="2">The sequence shown here is derived from an EMBL/GenBank/DDBJ whole genome shotgun (WGS) entry which is preliminary data.</text>
</comment>
<sequence length="128" mass="13986">MSELKHFHAPETSPSAAPLSPAVRAGDFVYVSGQVPVCADGSIAPHDIEAQTTQVMKNIEKALKLAGCEMKDVCKTTAWLQDARDFGRFNKAYAAFFEPGKFPARTTSEARLMINILVEIEAIAYKPL</sequence>
<dbReference type="PANTHER" id="PTHR11803">
    <property type="entry name" value="2-IMINOBUTANOATE/2-IMINOPROPANOATE DEAMINASE RIDA"/>
    <property type="match status" value="1"/>
</dbReference>
<accession>A0A506UAC9</accession>
<dbReference type="OrthoDB" id="9808943at2"/>
<gene>
    <name evidence="2" type="ORF">FJU08_12130</name>
</gene>
<evidence type="ECO:0000313" key="2">
    <source>
        <dbReference type="EMBL" id="TPW30071.1"/>
    </source>
</evidence>
<dbReference type="InterPro" id="IPR035959">
    <property type="entry name" value="RutC-like_sf"/>
</dbReference>
<dbReference type="CDD" id="cd00448">
    <property type="entry name" value="YjgF_YER057c_UK114_family"/>
    <property type="match status" value="1"/>
</dbReference>
<dbReference type="PANTHER" id="PTHR11803:SF39">
    <property type="entry name" value="2-IMINOBUTANOATE_2-IMINOPROPANOATE DEAMINASE"/>
    <property type="match status" value="1"/>
</dbReference>
<dbReference type="InterPro" id="IPR006175">
    <property type="entry name" value="YjgF/YER057c/UK114"/>
</dbReference>
<reference evidence="2 3" key="1">
    <citation type="submission" date="2019-06" db="EMBL/GenBank/DDBJ databases">
        <authorList>
            <person name="Li M."/>
        </authorList>
    </citation>
    <scope>NUCLEOTIDE SEQUENCE [LARGE SCALE GENOMIC DNA]</scope>
    <source>
        <strain evidence="2 3">BGMRC2036</strain>
    </source>
</reference>
<dbReference type="FunFam" id="3.30.1330.40:FF:000001">
    <property type="entry name" value="L-PSP family endoribonuclease"/>
    <property type="match status" value="1"/>
</dbReference>
<organism evidence="2 3">
    <name type="scientific">Martelella alba</name>
    <dbReference type="NCBI Taxonomy" id="2590451"/>
    <lineage>
        <taxon>Bacteria</taxon>
        <taxon>Pseudomonadati</taxon>
        <taxon>Pseudomonadota</taxon>
        <taxon>Alphaproteobacteria</taxon>
        <taxon>Hyphomicrobiales</taxon>
        <taxon>Aurantimonadaceae</taxon>
        <taxon>Martelella</taxon>
    </lineage>
</organism>
<protein>
    <submittedName>
        <fullName evidence="2">RidA family protein</fullName>
    </submittedName>
</protein>